<dbReference type="AlphaFoldDB" id="A0A1M5VUL1"/>
<dbReference type="Pfam" id="PF04257">
    <property type="entry name" value="Exonuc_V_gamma"/>
    <property type="match status" value="1"/>
</dbReference>
<dbReference type="OrthoDB" id="9762834at2"/>
<dbReference type="GO" id="GO:0006281">
    <property type="term" value="P:DNA repair"/>
    <property type="evidence" value="ECO:0007669"/>
    <property type="project" value="UniProtKB-KW"/>
</dbReference>
<dbReference type="Gene3D" id="1.10.10.160">
    <property type="match status" value="1"/>
</dbReference>
<proteinExistence type="inferred from homology"/>
<evidence type="ECO:0000256" key="9">
    <source>
        <dbReference type="ARBA" id="ARBA00023204"/>
    </source>
</evidence>
<keyword evidence="4" id="KW-0378">Hydrolase</keyword>
<sequence>MFYLYTSNRTERLADRLAAVIAEHDPPSLFQPELFLVQNRGMERLLCHALADSFGVWCHGRFLLPVQFFDELCRRWDCPAEHQSFDRDLLVWRLERLLRDLDDESLIPLRVYLDDDGVPLKRYQLAVRLAAVFDQYQIMRPDLLAAWERGESVFGGSVEAWQRRLWTVLRRDDPAAQHRGETMLNLAQTVRDGELNGAGPTRVFVFGMHTLPPLFLGVLEALAGRIDVHFFLLSPCRQYWGDIESRRSRVLHGGGEFIGTEGDGGFGGATYHPLLAGFGRQGAHFQELLLDMVEGYQDHDDDFVDPAAGGGVLHRLQSDLLDGREAPLSGDCPKVAEDGSLQVVSCHSRWREIVVLKDFLLSRLYGDPDLQLHDIVVMAPDIDDYAHLIPAVYGDLAHDVSDGRIRRENRVIDGFLQFLQLFGGHYGWSELLGVLERPEVYPRFFLTAGDLDLLRFWVVDCGIRWGLSAEQRRDDGLYPFTPAAWRTGLERLLMGVTVAGEEPVDGILPYSDIEGSQAELLGGLCRFVDLVERGRHVFQSELPLASWAQRLRGWCDELFVDTDQPDLLELLQLIDALEQRYAPHHDQPVVGTVVRQWLEAMADGRSSAGFISGRLTFCSMLPMRSVPFKIICLIGLNDGDFPRTDQRISFDLMTNDYRKGDRVRREDDRYQFLEAILAAREVLYLSYVGQSVRTNKPVPPSVVLAELLDVLQHSYGVADLVRAHPLHAYDRSYFTDECDLFSYDDEQYRLAATLEESGDRAGSPWLTEPLPVELPQRLELAELARFFRAPQRYLARSVLGIRFDALQTLPDEHEPFELTGLDRYQADHVVVDALLRKQPPEIVLRILQDRQAWPLGTPGELAFTRRLDEIRPFADEIAAAGGAVAQPSVPVELTIGARVLAGELTNRCGDGLLFYRYANLRGRDILGAWLYHLVAAQVLAEPVTTRILCRNARLTIGAWRGGPDDLAGLLELYVSGCRVPSSLLLEPALAYARQVVSNRGRGRKDPLEKARETFRQDMRQGFEPAYRFFFRDTPSEDVLGDDFVACCENLMVPLWDAILADSEEHVR</sequence>
<dbReference type="PIRSF" id="PIRSF000980">
    <property type="entry name" value="RecC"/>
    <property type="match status" value="1"/>
</dbReference>
<dbReference type="PANTHER" id="PTHR30591:SF1">
    <property type="entry name" value="RECBCD ENZYME SUBUNIT RECC"/>
    <property type="match status" value="1"/>
</dbReference>
<dbReference type="Gene3D" id="1.10.10.990">
    <property type="match status" value="1"/>
</dbReference>
<evidence type="ECO:0000313" key="12">
    <source>
        <dbReference type="Proteomes" id="UP000184139"/>
    </source>
</evidence>
<protein>
    <submittedName>
        <fullName evidence="11">DNA helicase/exodeoxyribonuclease V, gamma subunit</fullName>
    </submittedName>
</protein>
<keyword evidence="1" id="KW-0540">Nuclease</keyword>
<dbReference type="InterPro" id="IPR013986">
    <property type="entry name" value="DExx_box_DNA_helicase_dom_sf"/>
</dbReference>
<keyword evidence="9" id="KW-0234">DNA repair</keyword>
<evidence type="ECO:0000256" key="7">
    <source>
        <dbReference type="ARBA" id="ARBA00022840"/>
    </source>
</evidence>
<dbReference type="Pfam" id="PF17946">
    <property type="entry name" value="RecC_C"/>
    <property type="match status" value="1"/>
</dbReference>
<dbReference type="NCBIfam" id="TIGR01450">
    <property type="entry name" value="recC"/>
    <property type="match status" value="1"/>
</dbReference>
<organism evidence="11 12">
    <name type="scientific">Desulfofustis glycolicus DSM 9705</name>
    <dbReference type="NCBI Taxonomy" id="1121409"/>
    <lineage>
        <taxon>Bacteria</taxon>
        <taxon>Pseudomonadati</taxon>
        <taxon>Thermodesulfobacteriota</taxon>
        <taxon>Desulfobulbia</taxon>
        <taxon>Desulfobulbales</taxon>
        <taxon>Desulfocapsaceae</taxon>
        <taxon>Desulfofustis</taxon>
    </lineage>
</organism>
<dbReference type="GO" id="GO:0005524">
    <property type="term" value="F:ATP binding"/>
    <property type="evidence" value="ECO:0007669"/>
    <property type="project" value="UniProtKB-KW"/>
</dbReference>
<evidence type="ECO:0000256" key="8">
    <source>
        <dbReference type="ARBA" id="ARBA00023125"/>
    </source>
</evidence>
<dbReference type="SUPFAM" id="SSF52980">
    <property type="entry name" value="Restriction endonuclease-like"/>
    <property type="match status" value="1"/>
</dbReference>
<dbReference type="GO" id="GO:0009338">
    <property type="term" value="C:exodeoxyribonuclease V complex"/>
    <property type="evidence" value="ECO:0007669"/>
    <property type="project" value="InterPro"/>
</dbReference>
<evidence type="ECO:0000256" key="1">
    <source>
        <dbReference type="ARBA" id="ARBA00022722"/>
    </source>
</evidence>
<dbReference type="GO" id="GO:0008854">
    <property type="term" value="F:exodeoxyribonuclease V activity"/>
    <property type="evidence" value="ECO:0007669"/>
    <property type="project" value="InterPro"/>
</dbReference>
<dbReference type="InterPro" id="IPR041500">
    <property type="entry name" value="RecC_C"/>
</dbReference>
<dbReference type="Proteomes" id="UP000184139">
    <property type="component" value="Unassembled WGS sequence"/>
</dbReference>
<dbReference type="InterPro" id="IPR006697">
    <property type="entry name" value="RecC"/>
</dbReference>
<dbReference type="InterPro" id="IPR011335">
    <property type="entry name" value="Restrct_endonuc-II-like"/>
</dbReference>
<dbReference type="Gene3D" id="3.40.50.300">
    <property type="entry name" value="P-loop containing nucleotide triphosphate hydrolases"/>
    <property type="match status" value="2"/>
</dbReference>
<dbReference type="STRING" id="1121409.SAMN02745124_01932"/>
<dbReference type="HAMAP" id="MF_01486">
    <property type="entry name" value="RecC"/>
    <property type="match status" value="1"/>
</dbReference>
<name>A0A1M5VUL1_9BACT</name>
<accession>A0A1M5VUL1</accession>
<keyword evidence="3" id="KW-0227">DNA damage</keyword>
<keyword evidence="6" id="KW-0269">Exonuclease</keyword>
<evidence type="ECO:0000256" key="3">
    <source>
        <dbReference type="ARBA" id="ARBA00022763"/>
    </source>
</evidence>
<evidence type="ECO:0000256" key="4">
    <source>
        <dbReference type="ARBA" id="ARBA00022801"/>
    </source>
</evidence>
<keyword evidence="2" id="KW-0547">Nucleotide-binding</keyword>
<dbReference type="SUPFAM" id="SSF52540">
    <property type="entry name" value="P-loop containing nucleoside triphosphate hydrolases"/>
    <property type="match status" value="2"/>
</dbReference>
<dbReference type="GO" id="GO:0004386">
    <property type="term" value="F:helicase activity"/>
    <property type="evidence" value="ECO:0007669"/>
    <property type="project" value="UniProtKB-KW"/>
</dbReference>
<dbReference type="PANTHER" id="PTHR30591">
    <property type="entry name" value="RECBCD ENZYME SUBUNIT RECC"/>
    <property type="match status" value="1"/>
</dbReference>
<dbReference type="RefSeq" id="WP_073375555.1">
    <property type="nucleotide sequence ID" value="NZ_FQXS01000009.1"/>
</dbReference>
<feature type="domain" description="RecC C-terminal" evidence="10">
    <location>
        <begin position="776"/>
        <end position="994"/>
    </location>
</feature>
<evidence type="ECO:0000313" key="11">
    <source>
        <dbReference type="EMBL" id="SHH78952.1"/>
    </source>
</evidence>
<keyword evidence="7" id="KW-0067">ATP-binding</keyword>
<dbReference type="GO" id="GO:0003677">
    <property type="term" value="F:DNA binding"/>
    <property type="evidence" value="ECO:0007669"/>
    <property type="project" value="UniProtKB-KW"/>
</dbReference>
<evidence type="ECO:0000256" key="2">
    <source>
        <dbReference type="ARBA" id="ARBA00022741"/>
    </source>
</evidence>
<dbReference type="GO" id="GO:0006310">
    <property type="term" value="P:DNA recombination"/>
    <property type="evidence" value="ECO:0007669"/>
    <property type="project" value="TreeGrafter"/>
</dbReference>
<dbReference type="InterPro" id="IPR027417">
    <property type="entry name" value="P-loop_NTPase"/>
</dbReference>
<dbReference type="EMBL" id="FQXS01000009">
    <property type="protein sequence ID" value="SHH78952.1"/>
    <property type="molecule type" value="Genomic_DNA"/>
</dbReference>
<keyword evidence="8" id="KW-0238">DNA-binding</keyword>
<keyword evidence="12" id="KW-1185">Reference proteome</keyword>
<keyword evidence="5 11" id="KW-0347">Helicase</keyword>
<evidence type="ECO:0000259" key="10">
    <source>
        <dbReference type="Pfam" id="PF17946"/>
    </source>
</evidence>
<reference evidence="11 12" key="1">
    <citation type="submission" date="2016-11" db="EMBL/GenBank/DDBJ databases">
        <authorList>
            <person name="Jaros S."/>
            <person name="Januszkiewicz K."/>
            <person name="Wedrychowicz H."/>
        </authorList>
    </citation>
    <scope>NUCLEOTIDE SEQUENCE [LARGE SCALE GENOMIC DNA]</scope>
    <source>
        <strain evidence="11 12">DSM 9705</strain>
    </source>
</reference>
<evidence type="ECO:0000256" key="6">
    <source>
        <dbReference type="ARBA" id="ARBA00022839"/>
    </source>
</evidence>
<dbReference type="Gene3D" id="3.40.50.10930">
    <property type="match status" value="1"/>
</dbReference>
<gene>
    <name evidence="11" type="ORF">SAMN02745124_01932</name>
</gene>
<evidence type="ECO:0000256" key="5">
    <source>
        <dbReference type="ARBA" id="ARBA00022806"/>
    </source>
</evidence>